<dbReference type="AlphaFoldDB" id="A0A2P5AYI9"/>
<sequence length="79" mass="8850">MLYSMGLQLESTDRVFHYLLNGSWPAPTLYSGQPAGLDPTWAMLVQQTWPNPLGWTALLTLLVYSDVSKLLREVGPQTN</sequence>
<proteinExistence type="predicted"/>
<accession>A0A2P5AYI9</accession>
<reference evidence="2" key="1">
    <citation type="submission" date="2016-06" db="EMBL/GenBank/DDBJ databases">
        <title>Parallel loss of symbiosis genes in relatives of nitrogen-fixing non-legume Parasponia.</title>
        <authorList>
            <person name="Van Velzen R."/>
            <person name="Holmer R."/>
            <person name="Bu F."/>
            <person name="Rutten L."/>
            <person name="Van Zeijl A."/>
            <person name="Liu W."/>
            <person name="Santuari L."/>
            <person name="Cao Q."/>
            <person name="Sharma T."/>
            <person name="Shen D."/>
            <person name="Roswanjaya Y."/>
            <person name="Wardhani T."/>
            <person name="Kalhor M.S."/>
            <person name="Jansen J."/>
            <person name="Van den Hoogen J."/>
            <person name="Gungor B."/>
            <person name="Hartog M."/>
            <person name="Hontelez J."/>
            <person name="Verver J."/>
            <person name="Yang W.-C."/>
            <person name="Schijlen E."/>
            <person name="Repin R."/>
            <person name="Schilthuizen M."/>
            <person name="Schranz E."/>
            <person name="Heidstra R."/>
            <person name="Miyata K."/>
            <person name="Fedorova E."/>
            <person name="Kohlen W."/>
            <person name="Bisseling T."/>
            <person name="Smit S."/>
            <person name="Geurts R."/>
        </authorList>
    </citation>
    <scope>NUCLEOTIDE SEQUENCE [LARGE SCALE GENOMIC DNA]</scope>
    <source>
        <strain evidence="2">cv. WU1-14</strain>
    </source>
</reference>
<name>A0A2P5AYI9_PARAD</name>
<gene>
    <name evidence="1" type="ORF">PanWU01x14_288690</name>
</gene>
<organism evidence="1 2">
    <name type="scientific">Parasponia andersonii</name>
    <name type="common">Sponia andersonii</name>
    <dbReference type="NCBI Taxonomy" id="3476"/>
    <lineage>
        <taxon>Eukaryota</taxon>
        <taxon>Viridiplantae</taxon>
        <taxon>Streptophyta</taxon>
        <taxon>Embryophyta</taxon>
        <taxon>Tracheophyta</taxon>
        <taxon>Spermatophyta</taxon>
        <taxon>Magnoliopsida</taxon>
        <taxon>eudicotyledons</taxon>
        <taxon>Gunneridae</taxon>
        <taxon>Pentapetalae</taxon>
        <taxon>rosids</taxon>
        <taxon>fabids</taxon>
        <taxon>Rosales</taxon>
        <taxon>Cannabaceae</taxon>
        <taxon>Parasponia</taxon>
    </lineage>
</organism>
<evidence type="ECO:0000313" key="1">
    <source>
        <dbReference type="EMBL" id="PON41597.1"/>
    </source>
</evidence>
<keyword evidence="2" id="KW-1185">Reference proteome</keyword>
<dbReference type="EMBL" id="JXTB01000412">
    <property type="protein sequence ID" value="PON41597.1"/>
    <property type="molecule type" value="Genomic_DNA"/>
</dbReference>
<protein>
    <submittedName>
        <fullName evidence="1">Uncharacterized protein</fullName>
    </submittedName>
</protein>
<dbReference type="Proteomes" id="UP000237105">
    <property type="component" value="Unassembled WGS sequence"/>
</dbReference>
<comment type="caution">
    <text evidence="1">The sequence shown here is derived from an EMBL/GenBank/DDBJ whole genome shotgun (WGS) entry which is preliminary data.</text>
</comment>
<evidence type="ECO:0000313" key="2">
    <source>
        <dbReference type="Proteomes" id="UP000237105"/>
    </source>
</evidence>